<dbReference type="AlphaFoldDB" id="A0A9X8HL04"/>
<dbReference type="InterPro" id="IPR036709">
    <property type="entry name" value="Autotransporte_beta_dom_sf"/>
</dbReference>
<evidence type="ECO:0000256" key="1">
    <source>
        <dbReference type="ARBA" id="ARBA00022729"/>
    </source>
</evidence>
<dbReference type="SMART" id="SM00869">
    <property type="entry name" value="Autotransporter"/>
    <property type="match status" value="1"/>
</dbReference>
<dbReference type="PANTHER" id="PTHR35037">
    <property type="entry name" value="C-TERMINAL REGION OF AIDA-LIKE PROTEIN"/>
    <property type="match status" value="1"/>
</dbReference>
<proteinExistence type="predicted"/>
<protein>
    <submittedName>
        <fullName evidence="4">Outer membrane autotransporter protein</fullName>
    </submittedName>
</protein>
<dbReference type="NCBIfam" id="TIGR01414">
    <property type="entry name" value="autotrans_barl"/>
    <property type="match status" value="1"/>
</dbReference>
<dbReference type="PROSITE" id="PS51208">
    <property type="entry name" value="AUTOTRANSPORTER"/>
    <property type="match status" value="1"/>
</dbReference>
<dbReference type="InterPro" id="IPR011050">
    <property type="entry name" value="Pectin_lyase_fold/virulence"/>
</dbReference>
<name>A0A9X8HL04_PSEPU</name>
<dbReference type="Gene3D" id="2.160.20.20">
    <property type="match status" value="1"/>
</dbReference>
<feature type="domain" description="Autotransporter" evidence="3">
    <location>
        <begin position="485"/>
        <end position="753"/>
    </location>
</feature>
<evidence type="ECO:0000256" key="2">
    <source>
        <dbReference type="SAM" id="SignalP"/>
    </source>
</evidence>
<evidence type="ECO:0000313" key="5">
    <source>
        <dbReference type="Proteomes" id="UP000269115"/>
    </source>
</evidence>
<dbReference type="InterPro" id="IPR051551">
    <property type="entry name" value="Autotransporter_adhesion"/>
</dbReference>
<dbReference type="InterPro" id="IPR003991">
    <property type="entry name" value="Pertactin_virulence_factor"/>
</dbReference>
<keyword evidence="1 2" id="KW-0732">Signal</keyword>
<dbReference type="SUPFAM" id="SSF103515">
    <property type="entry name" value="Autotransporter"/>
    <property type="match status" value="1"/>
</dbReference>
<dbReference type="Gene3D" id="2.40.128.130">
    <property type="entry name" value="Autotransporter beta-domain"/>
    <property type="match status" value="1"/>
</dbReference>
<evidence type="ECO:0000313" key="4">
    <source>
        <dbReference type="EMBL" id="ROQ51561.1"/>
    </source>
</evidence>
<dbReference type="EMBL" id="RJUR01000012">
    <property type="protein sequence ID" value="ROQ51561.1"/>
    <property type="molecule type" value="Genomic_DNA"/>
</dbReference>
<dbReference type="InterPro" id="IPR005546">
    <property type="entry name" value="Autotransporte_beta"/>
</dbReference>
<gene>
    <name evidence="4" type="ORF">EDF85_2028</name>
</gene>
<dbReference type="PRINTS" id="PR01484">
    <property type="entry name" value="PRTACTNFAMLY"/>
</dbReference>
<dbReference type="Pfam" id="PF03797">
    <property type="entry name" value="Autotransporter"/>
    <property type="match status" value="1"/>
</dbReference>
<sequence length="753" mass="78526">MRTTIDKTSAKKPLFVFVNMLMLLPWALASEQALAILVDNQTLTLTAADAPDTYDLVNGAVLTTQDASTLAIRVTASTVQLNGGTISGGSSNGLHLFGSNATVNGAVVSSTGAVGMAIARVGAAPSTATVSNSTITGARLGAQVSARSTLNISGTTVTGSNADGIGLAILGGTVTATSGTQFNGTAAGVRIGRESAINSQAPTLTLDNSSATGGTGPAVLVRTDTVAEINVRNGSTLNGGNGVILEVQGPATANLNVAASSLRGNVQIADTATANLKLDQASLVGDVVVTPGANASLALDNRSQLTGNLNGVQQVNINSNSNWTLNANNTIGDLAMTGGRITFGDENSFYELNVQSLSGNGEFYMASNFASGATDFLNVTGNASGTHGLMVGTSGTDPASVERLQLVHTGSGDAQFSLLNDRQEVDLGAYSYKLVKDGQDWYLDRETRTISPMTRTVMALFNTPITIAYGEMTSLRSRMGELRYNQGKNAGVWMRAYGNQHNIADASSGVGYQQNQRGLTFGADAQLGESNWTLGLLAGHSRSDLNLSYGSSGSIDSYYVGGYATWMDPESGYYVDSVLKYNRYQNDAKVGLSDGTRTKGDYDTHGMSASVEVGKHIKLDDGYFIEPFAQVAAAAVAGKDFTLDNGFDANGDVSRSLLGKVGTTLGKTISLGGDSMIQPYVKAAFAHEFAQRNQVQVNNNVFNNDLSGSRAELGAGVAWTVAKDFQVYGEAGYMNGKNIEMPYSFSLGASYRF</sequence>
<dbReference type="InterPro" id="IPR006315">
    <property type="entry name" value="OM_autotransptr_brl_dom"/>
</dbReference>
<accession>A0A9X8HL04</accession>
<organism evidence="4 5">
    <name type="scientific">Pseudomonas putida</name>
    <name type="common">Arthrobacter siderocapsulatus</name>
    <dbReference type="NCBI Taxonomy" id="303"/>
    <lineage>
        <taxon>Bacteria</taxon>
        <taxon>Pseudomonadati</taxon>
        <taxon>Pseudomonadota</taxon>
        <taxon>Gammaproteobacteria</taxon>
        <taxon>Pseudomonadales</taxon>
        <taxon>Pseudomonadaceae</taxon>
        <taxon>Pseudomonas</taxon>
    </lineage>
</organism>
<comment type="caution">
    <text evidence="4">The sequence shown here is derived from an EMBL/GenBank/DDBJ whole genome shotgun (WGS) entry which is preliminary data.</text>
</comment>
<dbReference type="GO" id="GO:0019867">
    <property type="term" value="C:outer membrane"/>
    <property type="evidence" value="ECO:0007669"/>
    <property type="project" value="InterPro"/>
</dbReference>
<reference evidence="4 5" key="1">
    <citation type="submission" date="2018-11" db="EMBL/GenBank/DDBJ databases">
        <title>Genomic analyses of the natural microbiome of Caenorhabditis elegans.</title>
        <authorList>
            <person name="Samuel B."/>
        </authorList>
    </citation>
    <scope>NUCLEOTIDE SEQUENCE [LARGE SCALE GENOMIC DNA]</scope>
    <source>
        <strain evidence="4 5">BIGb0473</strain>
    </source>
</reference>
<evidence type="ECO:0000259" key="3">
    <source>
        <dbReference type="PROSITE" id="PS51208"/>
    </source>
</evidence>
<dbReference type="InterPro" id="IPR012332">
    <property type="entry name" value="Autotransporter_pectin_lyase_C"/>
</dbReference>
<feature type="chain" id="PRO_5040995405" evidence="2">
    <location>
        <begin position="36"/>
        <end position="753"/>
    </location>
</feature>
<dbReference type="CDD" id="cd01343">
    <property type="entry name" value="PL1_Passenger_AT"/>
    <property type="match status" value="1"/>
</dbReference>
<feature type="signal peptide" evidence="2">
    <location>
        <begin position="1"/>
        <end position="35"/>
    </location>
</feature>
<dbReference type="Pfam" id="PF03212">
    <property type="entry name" value="Pertactin"/>
    <property type="match status" value="1"/>
</dbReference>
<dbReference type="PANTHER" id="PTHR35037:SF7">
    <property type="entry name" value="AUTOTRANSPORTER"/>
    <property type="match status" value="1"/>
</dbReference>
<dbReference type="SUPFAM" id="SSF51126">
    <property type="entry name" value="Pectin lyase-like"/>
    <property type="match status" value="1"/>
</dbReference>
<dbReference type="Proteomes" id="UP000269115">
    <property type="component" value="Unassembled WGS sequence"/>
</dbReference>
<dbReference type="InterPro" id="IPR004899">
    <property type="entry name" value="Pertactin_central"/>
</dbReference>